<dbReference type="InterPro" id="IPR036388">
    <property type="entry name" value="WH-like_DNA-bd_sf"/>
</dbReference>
<dbReference type="Proteomes" id="UP000215902">
    <property type="component" value="Unassembled WGS sequence"/>
</dbReference>
<name>A0A267EJF1_9PLAT</name>
<dbReference type="EMBL" id="NIVC01002009">
    <property type="protein sequence ID" value="PAA61653.1"/>
    <property type="molecule type" value="Genomic_DNA"/>
</dbReference>
<feature type="non-terminal residue" evidence="10">
    <location>
        <position position="1"/>
    </location>
</feature>
<dbReference type="OrthoDB" id="76676at2759"/>
<keyword evidence="5 8" id="KW-0804">Transcription</keyword>
<evidence type="ECO:0000256" key="3">
    <source>
        <dbReference type="ARBA" id="ARBA00023015"/>
    </source>
</evidence>
<feature type="compositionally biased region" description="Basic residues" evidence="9">
    <location>
        <begin position="416"/>
        <end position="429"/>
    </location>
</feature>
<sequence length="724" mass="77073">ANQQQQQPRGIVSYQPGPPAGAPGAPGVTRLLLPRGLPASTAGQMIRVSPALPGAAATGAFPVAILPPGGGATSVAGVRPQLLQQQQQVIRLGSSQQPQFYQLQRATAQQQPQPAASSSVQSQAPPQYQYRIIVPSNTSLRRLSVLSFSSSQVPDLSTATEASLQRLGRFGRLPTAVAAAAAAAAEAENPSQQQRPMYGEGSAYRQAERDEAKKRKHAGALRRFNPFNQPMQLSFTGSGRDAAKKFKGSREGGITANAAYWVFMKSEANNTFEALPADDFYKFVPDVAYRHFNSEEAEEEFNKRDKTLNKYNLMLRHRLNAKDEGGGEEKSAGDKDGDDGEDLDRGDGGGGGGRSSRRSRLQLTDMDEFGDEAGDSDEADADDRDGGTAATSKSGGRSAGPAASSSKKGGAAGGGRGKRRAPRFKRKRKEGQPGSEDEGGGERDPDGEVEDESELDDHEGDELDYLTHSSSGSVSESEKVDIYEEKGLDQEDAMKGLLVSDEEESETEGGAAAGADGEKNGAENDASTSKKSAAGSKPSKSVGKGADEDDGEDGEDEEDSDRSGGGGGSGSDDSSDRKTSKKEKKQQHKKKKKHKKAKQPSPAKETERREALVKRIKEKAQLGGEAVSDGPPAKRQKTSSASAGQAANLIDESLIRHYLGRRPMTLAELSKKLRSKYKKYKETNKSVLCQALAAALTGMFERQAIKKTTVNAECTYSLNQSGGR</sequence>
<dbReference type="GO" id="GO:0016251">
    <property type="term" value="F:RNA polymerase II general transcription initiation factor activity"/>
    <property type="evidence" value="ECO:0007669"/>
    <property type="project" value="TreeGrafter"/>
</dbReference>
<evidence type="ECO:0000256" key="2">
    <source>
        <dbReference type="ARBA" id="ARBA00005249"/>
    </source>
</evidence>
<evidence type="ECO:0000256" key="8">
    <source>
        <dbReference type="RuleBase" id="RU366044"/>
    </source>
</evidence>
<evidence type="ECO:0000256" key="1">
    <source>
        <dbReference type="ARBA" id="ARBA00004123"/>
    </source>
</evidence>
<organism evidence="10 11">
    <name type="scientific">Macrostomum lignano</name>
    <dbReference type="NCBI Taxonomy" id="282301"/>
    <lineage>
        <taxon>Eukaryota</taxon>
        <taxon>Metazoa</taxon>
        <taxon>Spiralia</taxon>
        <taxon>Lophotrochozoa</taxon>
        <taxon>Platyhelminthes</taxon>
        <taxon>Rhabditophora</taxon>
        <taxon>Macrostomorpha</taxon>
        <taxon>Macrostomida</taxon>
        <taxon>Macrostomidae</taxon>
        <taxon>Macrostomum</taxon>
    </lineage>
</organism>
<dbReference type="SUPFAM" id="SSF50916">
    <property type="entry name" value="Rap30/74 interaction domains"/>
    <property type="match status" value="1"/>
</dbReference>
<reference evidence="10 11" key="1">
    <citation type="submission" date="2017-06" db="EMBL/GenBank/DDBJ databases">
        <title>A platform for efficient transgenesis in Macrostomum lignano, a flatworm model organism for stem cell research.</title>
        <authorList>
            <person name="Berezikov E."/>
        </authorList>
    </citation>
    <scope>NUCLEOTIDE SEQUENCE [LARGE SCALE GENOMIC DNA]</scope>
    <source>
        <strain evidence="10">DV1</strain>
        <tissue evidence="10">Whole organism</tissue>
    </source>
</reference>
<evidence type="ECO:0000256" key="9">
    <source>
        <dbReference type="SAM" id="MobiDB-lite"/>
    </source>
</evidence>
<comment type="caution">
    <text evidence="10">The sequence shown here is derived from an EMBL/GenBank/DDBJ whole genome shotgun (WGS) entry which is preliminary data.</text>
</comment>
<evidence type="ECO:0000256" key="5">
    <source>
        <dbReference type="ARBA" id="ARBA00023163"/>
    </source>
</evidence>
<gene>
    <name evidence="10" type="ORF">BOX15_Mlig002257g2</name>
</gene>
<keyword evidence="3 8" id="KW-0805">Transcription regulation</keyword>
<feature type="region of interest" description="Disordered" evidence="9">
    <location>
        <begin position="1"/>
        <end position="27"/>
    </location>
</feature>
<dbReference type="PANTHER" id="PTHR13011:SF0">
    <property type="entry name" value="GENERAL TRANSCRIPTION FACTOR IIF SUBUNIT 1"/>
    <property type="match status" value="1"/>
</dbReference>
<dbReference type="PANTHER" id="PTHR13011">
    <property type="entry name" value="TFIIF-ALPHA"/>
    <property type="match status" value="1"/>
</dbReference>
<evidence type="ECO:0000256" key="7">
    <source>
        <dbReference type="ARBA" id="ARBA00025232"/>
    </source>
</evidence>
<feature type="compositionally biased region" description="Basic and acidic residues" evidence="9">
    <location>
        <begin position="476"/>
        <end position="494"/>
    </location>
</feature>
<proteinExistence type="inferred from homology"/>
<feature type="compositionally biased region" description="Basic and acidic residues" evidence="9">
    <location>
        <begin position="604"/>
        <end position="620"/>
    </location>
</feature>
<protein>
    <recommendedName>
        <fullName evidence="8">Transcription initiation factor IIF subunit alpha</fullName>
    </recommendedName>
</protein>
<comment type="subcellular location">
    <subcellularLocation>
        <location evidence="1 8">Nucleus</location>
    </subcellularLocation>
</comment>
<feature type="compositionally biased region" description="Low complexity" evidence="9">
    <location>
        <begin position="387"/>
        <end position="409"/>
    </location>
</feature>
<keyword evidence="6 8" id="KW-0539">Nucleus</keyword>
<dbReference type="AlphaFoldDB" id="A0A267EJF1"/>
<comment type="function">
    <text evidence="7 8">TFIIF is a general transcription initiation factor that binds to RNA polymerase II and helps to recruit it to the initiation complex in collaboration with TFIIB. It promotes transcription elongation.</text>
</comment>
<accession>A0A267EJF1</accession>
<feature type="compositionally biased region" description="Acidic residues" evidence="9">
    <location>
        <begin position="365"/>
        <end position="383"/>
    </location>
</feature>
<dbReference type="Pfam" id="PF05793">
    <property type="entry name" value="TFIIF_alpha"/>
    <property type="match status" value="1"/>
</dbReference>
<keyword evidence="11" id="KW-1185">Reference proteome</keyword>
<dbReference type="GO" id="GO:0006367">
    <property type="term" value="P:transcription initiation at RNA polymerase II promoter"/>
    <property type="evidence" value="ECO:0007669"/>
    <property type="project" value="InterPro"/>
</dbReference>
<feature type="region of interest" description="Disordered" evidence="9">
    <location>
        <begin position="319"/>
        <end position="644"/>
    </location>
</feature>
<dbReference type="InterPro" id="IPR008851">
    <property type="entry name" value="TFIIF-alpha"/>
</dbReference>
<dbReference type="InterPro" id="IPR011039">
    <property type="entry name" value="TFIIF_interaction"/>
</dbReference>
<dbReference type="Gene3D" id="1.10.10.10">
    <property type="entry name" value="Winged helix-like DNA-binding domain superfamily/Winged helix DNA-binding domain"/>
    <property type="match status" value="1"/>
</dbReference>
<dbReference type="STRING" id="282301.A0A267EJF1"/>
<dbReference type="GO" id="GO:0001096">
    <property type="term" value="F:TFIIF-class transcription factor complex binding"/>
    <property type="evidence" value="ECO:0007669"/>
    <property type="project" value="TreeGrafter"/>
</dbReference>
<dbReference type="GO" id="GO:0032968">
    <property type="term" value="P:positive regulation of transcription elongation by RNA polymerase II"/>
    <property type="evidence" value="ECO:0007669"/>
    <property type="project" value="InterPro"/>
</dbReference>
<keyword evidence="4 8" id="KW-0238">DNA-binding</keyword>
<feature type="compositionally biased region" description="Basic residues" evidence="9">
    <location>
        <begin position="579"/>
        <end position="598"/>
    </location>
</feature>
<evidence type="ECO:0000256" key="6">
    <source>
        <dbReference type="ARBA" id="ARBA00023242"/>
    </source>
</evidence>
<feature type="region of interest" description="Disordered" evidence="9">
    <location>
        <begin position="185"/>
        <end position="215"/>
    </location>
</feature>
<dbReference type="GO" id="GO:0005674">
    <property type="term" value="C:transcription factor TFIIF complex"/>
    <property type="evidence" value="ECO:0007669"/>
    <property type="project" value="TreeGrafter"/>
</dbReference>
<comment type="similarity">
    <text evidence="2 8">Belongs to the TFIIF alpha subunit family.</text>
</comment>
<feature type="compositionally biased region" description="Low complexity" evidence="9">
    <location>
        <begin position="526"/>
        <end position="544"/>
    </location>
</feature>
<feature type="compositionally biased region" description="Acidic residues" evidence="9">
    <location>
        <begin position="447"/>
        <end position="464"/>
    </location>
</feature>
<feature type="compositionally biased region" description="Acidic residues" evidence="9">
    <location>
        <begin position="547"/>
        <end position="560"/>
    </location>
</feature>
<dbReference type="GO" id="GO:0003677">
    <property type="term" value="F:DNA binding"/>
    <property type="evidence" value="ECO:0007669"/>
    <property type="project" value="UniProtKB-KW"/>
</dbReference>
<feature type="compositionally biased region" description="Basic and acidic residues" evidence="9">
    <location>
        <begin position="320"/>
        <end position="335"/>
    </location>
</feature>
<evidence type="ECO:0000313" key="10">
    <source>
        <dbReference type="EMBL" id="PAA61653.1"/>
    </source>
</evidence>
<evidence type="ECO:0000256" key="4">
    <source>
        <dbReference type="ARBA" id="ARBA00023125"/>
    </source>
</evidence>
<evidence type="ECO:0000313" key="11">
    <source>
        <dbReference type="Proteomes" id="UP000215902"/>
    </source>
</evidence>